<feature type="compositionally biased region" description="Basic residues" evidence="1">
    <location>
        <begin position="212"/>
        <end position="221"/>
    </location>
</feature>
<organism evidence="2">
    <name type="scientific">uncultured Friedmanniella sp</name>
    <dbReference type="NCBI Taxonomy" id="335381"/>
    <lineage>
        <taxon>Bacteria</taxon>
        <taxon>Bacillati</taxon>
        <taxon>Actinomycetota</taxon>
        <taxon>Actinomycetes</taxon>
        <taxon>Propionibacteriales</taxon>
        <taxon>Nocardioidaceae</taxon>
        <taxon>Friedmanniella</taxon>
        <taxon>environmental samples</taxon>
    </lineage>
</organism>
<dbReference type="AlphaFoldDB" id="A0A6J4KP35"/>
<evidence type="ECO:0000256" key="1">
    <source>
        <dbReference type="SAM" id="MobiDB-lite"/>
    </source>
</evidence>
<feature type="compositionally biased region" description="Basic residues" evidence="1">
    <location>
        <begin position="135"/>
        <end position="146"/>
    </location>
</feature>
<dbReference type="EMBL" id="CADCTS010000283">
    <property type="protein sequence ID" value="CAA9309633.1"/>
    <property type="molecule type" value="Genomic_DNA"/>
</dbReference>
<keyword evidence="2" id="KW-0489">Methyltransferase</keyword>
<evidence type="ECO:0000313" key="2">
    <source>
        <dbReference type="EMBL" id="CAA9309633.1"/>
    </source>
</evidence>
<feature type="region of interest" description="Disordered" evidence="1">
    <location>
        <begin position="1"/>
        <end position="246"/>
    </location>
</feature>
<feature type="compositionally biased region" description="Low complexity" evidence="1">
    <location>
        <begin position="186"/>
        <end position="201"/>
    </location>
</feature>
<feature type="compositionally biased region" description="Gly residues" evidence="1">
    <location>
        <begin position="62"/>
        <end position="74"/>
    </location>
</feature>
<feature type="non-terminal residue" evidence="2">
    <location>
        <position position="1"/>
    </location>
</feature>
<keyword evidence="2" id="KW-0808">Transferase</keyword>
<feature type="compositionally biased region" description="Basic residues" evidence="1">
    <location>
        <begin position="116"/>
        <end position="127"/>
    </location>
</feature>
<dbReference type="GO" id="GO:0008168">
    <property type="term" value="F:methyltransferase activity"/>
    <property type="evidence" value="ECO:0007669"/>
    <property type="project" value="UniProtKB-KW"/>
</dbReference>
<proteinExistence type="predicted"/>
<reference evidence="2" key="1">
    <citation type="submission" date="2020-02" db="EMBL/GenBank/DDBJ databases">
        <authorList>
            <person name="Meier V. D."/>
        </authorList>
    </citation>
    <scope>NUCLEOTIDE SEQUENCE</scope>
    <source>
        <strain evidence="2">AVDCRST_MAG48</strain>
    </source>
</reference>
<feature type="non-terminal residue" evidence="2">
    <location>
        <position position="246"/>
    </location>
</feature>
<feature type="compositionally biased region" description="Pro residues" evidence="1">
    <location>
        <begin position="237"/>
        <end position="246"/>
    </location>
</feature>
<gene>
    <name evidence="2" type="ORF">AVDCRST_MAG48-1944</name>
</gene>
<feature type="compositionally biased region" description="Low complexity" evidence="1">
    <location>
        <begin position="156"/>
        <end position="174"/>
    </location>
</feature>
<accession>A0A6J4KP35</accession>
<protein>
    <submittedName>
        <fullName evidence="2">CrtT-methyltransferase-like protein</fullName>
    </submittedName>
</protein>
<dbReference type="GO" id="GO:0032259">
    <property type="term" value="P:methylation"/>
    <property type="evidence" value="ECO:0007669"/>
    <property type="project" value="UniProtKB-KW"/>
</dbReference>
<name>A0A6J4KP35_9ACTN</name>
<sequence length="246" mass="25966">DQHPGSAPGLRRGGTQLRRDGGAEPGLPRPPGHGRGRVAGVRHGCGPAPAGRPRMRLRGLDAGPGDGGPAGGPRGRADRRRRVLGDAGRGADQELARRGPLRARAGAGPGGPARGVRARGSRRRGARRLPVPQRQRARRGAPRRPRPAGPGGRARGPGVLRRPVPGGRPRLVARLLAGRHPDELADVAPDPAVPLPVAQRPQLRRRPDLRRPPLRRRLRRRGGLDGAGLAARHPAHLPRPPGRGPL</sequence>